<dbReference type="GO" id="GO:0030145">
    <property type="term" value="F:manganese ion binding"/>
    <property type="evidence" value="ECO:0007669"/>
    <property type="project" value="UniProtKB-UniRule"/>
</dbReference>
<keyword evidence="2 6" id="KW-0963">Cytoplasm</keyword>
<evidence type="ECO:0000313" key="9">
    <source>
        <dbReference type="EMBL" id="RUR33371.1"/>
    </source>
</evidence>
<feature type="binding site" evidence="6">
    <location>
        <position position="309"/>
    </location>
    <ligand>
        <name>Mn(2+)</name>
        <dbReference type="ChEBI" id="CHEBI:29035"/>
        <label>2</label>
    </ligand>
</feature>
<dbReference type="GO" id="GO:0000287">
    <property type="term" value="F:magnesium ion binding"/>
    <property type="evidence" value="ECO:0007669"/>
    <property type="project" value="UniProtKB-UniRule"/>
</dbReference>
<feature type="binding site" evidence="6">
    <location>
        <position position="314"/>
    </location>
    <ligand>
        <name>Mn(2+)</name>
        <dbReference type="ChEBI" id="CHEBI:29035"/>
        <label>2</label>
    </ligand>
</feature>
<proteinExistence type="inferred from homology"/>
<feature type="binding site" evidence="6">
    <location>
        <position position="350"/>
    </location>
    <ligand>
        <name>Mn(2+)</name>
        <dbReference type="ChEBI" id="CHEBI:29035"/>
        <label>1</label>
    </ligand>
</feature>
<comment type="cofactor">
    <cofactor evidence="6">
        <name>Mn(2+)</name>
        <dbReference type="ChEBI" id="CHEBI:29035"/>
    </cofactor>
    <text evidence="6">Binds 2 manganese ions.</text>
</comment>
<dbReference type="InterPro" id="IPR006124">
    <property type="entry name" value="Metalloenzyme"/>
</dbReference>
<accession>A0A433KUR1</accession>
<dbReference type="HAMAP" id="MF_00740">
    <property type="entry name" value="Phosphopentomut"/>
    <property type="match status" value="1"/>
</dbReference>
<dbReference type="RefSeq" id="WP_126943822.1">
    <property type="nucleotide sequence ID" value="NZ_RZHG01000007.1"/>
</dbReference>
<evidence type="ECO:0000256" key="6">
    <source>
        <dbReference type="HAMAP-Rule" id="MF_00740"/>
    </source>
</evidence>
<comment type="similarity">
    <text evidence="1 6">Belongs to the phosphopentomutase family.</text>
</comment>
<dbReference type="SUPFAM" id="SSF143856">
    <property type="entry name" value="DeoB insert domain-like"/>
    <property type="match status" value="1"/>
</dbReference>
<protein>
    <recommendedName>
        <fullName evidence="6 7">Phosphopentomutase</fullName>
        <ecNumber evidence="6 7">5.4.2.7</ecNumber>
    </recommendedName>
    <alternativeName>
        <fullName evidence="6">Phosphodeoxyribomutase</fullName>
    </alternativeName>
</protein>
<evidence type="ECO:0000256" key="2">
    <source>
        <dbReference type="ARBA" id="ARBA00022490"/>
    </source>
</evidence>
<evidence type="ECO:0000256" key="3">
    <source>
        <dbReference type="ARBA" id="ARBA00022723"/>
    </source>
</evidence>
<dbReference type="PIRSF" id="PIRSF001491">
    <property type="entry name" value="Ppentomutase"/>
    <property type="match status" value="1"/>
</dbReference>
<dbReference type="GO" id="GO:0009117">
    <property type="term" value="P:nucleotide metabolic process"/>
    <property type="evidence" value="ECO:0007669"/>
    <property type="project" value="UniProtKB-UniRule"/>
</dbReference>
<keyword evidence="10" id="KW-1185">Reference proteome</keyword>
<comment type="function">
    <text evidence="6">Isomerase that catalyzes the conversion of deoxy-ribose 1-phosphate (dRib-1-P) and ribose 1-phosphate (Rib-1-P) to deoxy-ribose 5-phosphate (dRib-5-P) and ribose 5-phosphate (Rib-5-P), respectively.</text>
</comment>
<dbReference type="PANTHER" id="PTHR21110">
    <property type="entry name" value="PHOSPHOPENTOMUTASE"/>
    <property type="match status" value="1"/>
</dbReference>
<dbReference type="Gene3D" id="3.30.70.1250">
    <property type="entry name" value="Phosphopentomutase"/>
    <property type="match status" value="1"/>
</dbReference>
<dbReference type="EMBL" id="RZHG01000007">
    <property type="protein sequence ID" value="RUR33371.1"/>
    <property type="molecule type" value="Genomic_DNA"/>
</dbReference>
<reference evidence="9 10" key="1">
    <citation type="submission" date="2018-12" db="EMBL/GenBank/DDBJ databases">
        <title>three novel Halomonas strain isolated from plants.</title>
        <authorList>
            <person name="Sun C."/>
        </authorList>
    </citation>
    <scope>NUCLEOTIDE SEQUENCE [LARGE SCALE GENOMIC DNA]</scope>
    <source>
        <strain evidence="9 10">DSM 19434</strain>
    </source>
</reference>
<dbReference type="GO" id="GO:0006015">
    <property type="term" value="P:5-phosphoribose 1-diphosphate biosynthetic process"/>
    <property type="evidence" value="ECO:0007669"/>
    <property type="project" value="UniProtKB-UniPathway"/>
</dbReference>
<dbReference type="Pfam" id="PF01676">
    <property type="entry name" value="Metalloenzyme"/>
    <property type="match status" value="1"/>
</dbReference>
<dbReference type="CDD" id="cd16009">
    <property type="entry name" value="PPM"/>
    <property type="match status" value="1"/>
</dbReference>
<keyword evidence="4 6" id="KW-0464">Manganese</keyword>
<dbReference type="AlphaFoldDB" id="A0A433KUR1"/>
<keyword evidence="3 6" id="KW-0479">Metal-binding</keyword>
<evidence type="ECO:0000256" key="5">
    <source>
        <dbReference type="ARBA" id="ARBA00023235"/>
    </source>
</evidence>
<dbReference type="OrthoDB" id="9769930at2"/>
<comment type="catalytic activity">
    <reaction evidence="6">
        <text>alpha-D-ribose 1-phosphate = D-ribose 5-phosphate</text>
        <dbReference type="Rhea" id="RHEA:18793"/>
        <dbReference type="ChEBI" id="CHEBI:57720"/>
        <dbReference type="ChEBI" id="CHEBI:78346"/>
        <dbReference type="EC" id="5.4.2.7"/>
    </reaction>
</comment>
<feature type="binding site" evidence="6">
    <location>
        <position position="351"/>
    </location>
    <ligand>
        <name>Mn(2+)</name>
        <dbReference type="ChEBI" id="CHEBI:29035"/>
        <label>1</label>
    </ligand>
</feature>
<name>A0A433KUR1_9GAMM</name>
<organism evidence="9 10">
    <name type="scientific">Vreelandella andesensis</name>
    <dbReference type="NCBI Taxonomy" id="447567"/>
    <lineage>
        <taxon>Bacteria</taxon>
        <taxon>Pseudomonadati</taxon>
        <taxon>Pseudomonadota</taxon>
        <taxon>Gammaproteobacteria</taxon>
        <taxon>Oceanospirillales</taxon>
        <taxon>Halomonadaceae</taxon>
        <taxon>Vreelandella</taxon>
    </lineage>
</organism>
<dbReference type="Proteomes" id="UP000287336">
    <property type="component" value="Unassembled WGS sequence"/>
</dbReference>
<dbReference type="NCBIfam" id="TIGR01696">
    <property type="entry name" value="deoB"/>
    <property type="match status" value="1"/>
</dbReference>
<comment type="subcellular location">
    <subcellularLocation>
        <location evidence="6">Cytoplasm</location>
    </subcellularLocation>
</comment>
<evidence type="ECO:0000256" key="7">
    <source>
        <dbReference type="NCBIfam" id="TIGR01696"/>
    </source>
</evidence>
<keyword evidence="5 6" id="KW-0413">Isomerase</keyword>
<sequence>MRRAIVLVLDSFGIGSAPDAEKFGDQGADTLGHIAAACARGDADTTERSGPLTLPNMAALGLFHAHRDATGQVAEGVNLPAQLEGAYAHAKEISSGKDTPSGHWEIAGVPVRFDWGYFLDKTNSFPAELLEKIVQQANLPGVIGNCHASGTEIIARLGEAHIQSGKPIVYTSADSVFQIAAHEEHFGLERLYTLCETVRELLEPYNIGRVIARPFTGDDRESFARTGNRRDYSVEPPSPTVLQKLADVGGEVVSIGKIADIYAHCGITHKVKASGHDALMAATLAEVARTAKETSDHPTMIMTNFVDFDSVYGHRRDVPGYAAALEHFDARLPELLAALSDDDLLLLTADHGCDPSWEGTEHTREYVPVMVHGAGFAPGPLGERHTFADIGQTLAEFFAVEAMEDGKSFLPNAA</sequence>
<dbReference type="UniPathway" id="UPA00087">
    <property type="reaction ID" value="UER00173"/>
</dbReference>
<evidence type="ECO:0000313" key="10">
    <source>
        <dbReference type="Proteomes" id="UP000287336"/>
    </source>
</evidence>
<dbReference type="FunFam" id="3.30.70.1250:FF:000001">
    <property type="entry name" value="Phosphopentomutase"/>
    <property type="match status" value="1"/>
</dbReference>
<dbReference type="GO" id="GO:0005829">
    <property type="term" value="C:cytosol"/>
    <property type="evidence" value="ECO:0007669"/>
    <property type="project" value="TreeGrafter"/>
</dbReference>
<dbReference type="InterPro" id="IPR010045">
    <property type="entry name" value="DeoB"/>
</dbReference>
<dbReference type="Gene3D" id="3.40.720.10">
    <property type="entry name" value="Alkaline Phosphatase, subunit A"/>
    <property type="match status" value="1"/>
</dbReference>
<comment type="pathway">
    <text evidence="6">Carbohydrate degradation; 2-deoxy-D-ribose 1-phosphate degradation; D-glyceraldehyde 3-phosphate and acetaldehyde from 2-deoxy-alpha-D-ribose 1-phosphate: step 1/2.</text>
</comment>
<comment type="caution">
    <text evidence="9">The sequence shown here is derived from an EMBL/GenBank/DDBJ whole genome shotgun (WGS) entry which is preliminary data.</text>
</comment>
<evidence type="ECO:0000256" key="1">
    <source>
        <dbReference type="ARBA" id="ARBA00010373"/>
    </source>
</evidence>
<dbReference type="InterPro" id="IPR017850">
    <property type="entry name" value="Alkaline_phosphatase_core_sf"/>
</dbReference>
<dbReference type="SUPFAM" id="SSF53649">
    <property type="entry name" value="Alkaline phosphatase-like"/>
    <property type="match status" value="1"/>
</dbReference>
<dbReference type="GO" id="GO:0043094">
    <property type="term" value="P:metabolic compound salvage"/>
    <property type="evidence" value="ECO:0007669"/>
    <property type="project" value="UniProtKB-UniRule"/>
</dbReference>
<dbReference type="EC" id="5.4.2.7" evidence="6 7"/>
<feature type="binding site" evidence="6">
    <location>
        <position position="362"/>
    </location>
    <ligand>
        <name>Mn(2+)</name>
        <dbReference type="ChEBI" id="CHEBI:29035"/>
        <label>2</label>
    </ligand>
</feature>
<dbReference type="GO" id="GO:0008973">
    <property type="term" value="F:phosphopentomutase activity"/>
    <property type="evidence" value="ECO:0007669"/>
    <property type="project" value="UniProtKB-UniRule"/>
</dbReference>
<evidence type="ECO:0000259" key="8">
    <source>
        <dbReference type="Pfam" id="PF01676"/>
    </source>
</evidence>
<dbReference type="InterPro" id="IPR024052">
    <property type="entry name" value="Phosphopentomutase_DeoB_cap_sf"/>
</dbReference>
<comment type="catalytic activity">
    <reaction evidence="6">
        <text>2-deoxy-alpha-D-ribose 1-phosphate = 2-deoxy-D-ribose 5-phosphate</text>
        <dbReference type="Rhea" id="RHEA:27658"/>
        <dbReference type="ChEBI" id="CHEBI:57259"/>
        <dbReference type="ChEBI" id="CHEBI:62877"/>
        <dbReference type="EC" id="5.4.2.7"/>
    </reaction>
</comment>
<feature type="domain" description="Metalloenzyme" evidence="8">
    <location>
        <begin position="3"/>
        <end position="401"/>
    </location>
</feature>
<dbReference type="GO" id="GO:0006018">
    <property type="term" value="P:2-deoxyribose 1-phosphate catabolic process"/>
    <property type="evidence" value="ECO:0007669"/>
    <property type="project" value="UniProtKB-UniRule"/>
</dbReference>
<evidence type="ECO:0000256" key="4">
    <source>
        <dbReference type="ARBA" id="ARBA00023211"/>
    </source>
</evidence>
<dbReference type="NCBIfam" id="NF003766">
    <property type="entry name" value="PRK05362.1"/>
    <property type="match status" value="1"/>
</dbReference>
<feature type="binding site" evidence="6">
    <location>
        <position position="10"/>
    </location>
    <ligand>
        <name>Mn(2+)</name>
        <dbReference type="ChEBI" id="CHEBI:29035"/>
        <label>1</label>
    </ligand>
</feature>
<gene>
    <name evidence="6" type="primary">deoB</name>
    <name evidence="9" type="ORF">ELY33_03150</name>
</gene>
<dbReference type="PANTHER" id="PTHR21110:SF0">
    <property type="entry name" value="PHOSPHOPENTOMUTASE"/>
    <property type="match status" value="1"/>
</dbReference>